<feature type="transmembrane region" description="Helical" evidence="10">
    <location>
        <begin position="231"/>
        <end position="252"/>
    </location>
</feature>
<feature type="domain" description="ABC transporter" evidence="11">
    <location>
        <begin position="467"/>
        <end position="697"/>
    </location>
</feature>
<evidence type="ECO:0000256" key="1">
    <source>
        <dbReference type="ARBA" id="ARBA00004141"/>
    </source>
</evidence>
<dbReference type="GO" id="GO:0005319">
    <property type="term" value="F:lipid transporter activity"/>
    <property type="evidence" value="ECO:0007669"/>
    <property type="project" value="TreeGrafter"/>
</dbReference>
<comment type="subcellular location">
    <subcellularLocation>
        <location evidence="1">Membrane</location>
        <topology evidence="1">Multi-pass membrane protein</topology>
    </subcellularLocation>
</comment>
<comment type="similarity">
    <text evidence="2">Belongs to the ABC transporter superfamily. ABCA family.</text>
</comment>
<feature type="transmembrane region" description="Helical" evidence="10">
    <location>
        <begin position="1154"/>
        <end position="1179"/>
    </location>
</feature>
<feature type="transmembrane region" description="Helical" evidence="10">
    <location>
        <begin position="821"/>
        <end position="842"/>
    </location>
</feature>
<feature type="transmembrane region" description="Helical" evidence="10">
    <location>
        <begin position="26"/>
        <end position="45"/>
    </location>
</feature>
<feature type="transmembrane region" description="Helical" evidence="10">
    <location>
        <begin position="1051"/>
        <end position="1076"/>
    </location>
</feature>
<organism evidence="12 13">
    <name type="scientific">Trematosphaeria pertusa</name>
    <dbReference type="NCBI Taxonomy" id="390896"/>
    <lineage>
        <taxon>Eukaryota</taxon>
        <taxon>Fungi</taxon>
        <taxon>Dikarya</taxon>
        <taxon>Ascomycota</taxon>
        <taxon>Pezizomycotina</taxon>
        <taxon>Dothideomycetes</taxon>
        <taxon>Pleosporomycetidae</taxon>
        <taxon>Pleosporales</taxon>
        <taxon>Massarineae</taxon>
        <taxon>Trematosphaeriaceae</taxon>
        <taxon>Trematosphaeria</taxon>
    </lineage>
</organism>
<dbReference type="SMART" id="SM00382">
    <property type="entry name" value="AAA"/>
    <property type="match status" value="2"/>
</dbReference>
<evidence type="ECO:0000256" key="4">
    <source>
        <dbReference type="ARBA" id="ARBA00022692"/>
    </source>
</evidence>
<feature type="transmembrane region" description="Helical" evidence="10">
    <location>
        <begin position="351"/>
        <end position="369"/>
    </location>
</feature>
<evidence type="ECO:0000256" key="10">
    <source>
        <dbReference type="SAM" id="Phobius"/>
    </source>
</evidence>
<evidence type="ECO:0000259" key="11">
    <source>
        <dbReference type="PROSITE" id="PS50893"/>
    </source>
</evidence>
<dbReference type="InterPro" id="IPR027417">
    <property type="entry name" value="P-loop_NTPase"/>
</dbReference>
<feature type="transmembrane region" description="Helical" evidence="10">
    <location>
        <begin position="1010"/>
        <end position="1030"/>
    </location>
</feature>
<dbReference type="GO" id="GO:0005524">
    <property type="term" value="F:ATP binding"/>
    <property type="evidence" value="ECO:0007669"/>
    <property type="project" value="UniProtKB-KW"/>
</dbReference>
<keyword evidence="12" id="KW-0378">Hydrolase</keyword>
<feature type="domain" description="ABC transporter" evidence="11">
    <location>
        <begin position="1257"/>
        <end position="1484"/>
    </location>
</feature>
<dbReference type="PROSITE" id="PS00211">
    <property type="entry name" value="ABC_TRANSPORTER_1"/>
    <property type="match status" value="1"/>
</dbReference>
<dbReference type="InterPro" id="IPR026082">
    <property type="entry name" value="ABCA"/>
</dbReference>
<reference evidence="12" key="1">
    <citation type="journal article" date="2020" name="Stud. Mycol.">
        <title>101 Dothideomycetes genomes: a test case for predicting lifestyles and emergence of pathogens.</title>
        <authorList>
            <person name="Haridas S."/>
            <person name="Albert R."/>
            <person name="Binder M."/>
            <person name="Bloem J."/>
            <person name="Labutti K."/>
            <person name="Salamov A."/>
            <person name="Andreopoulos B."/>
            <person name="Baker S."/>
            <person name="Barry K."/>
            <person name="Bills G."/>
            <person name="Bluhm B."/>
            <person name="Cannon C."/>
            <person name="Castanera R."/>
            <person name="Culley D."/>
            <person name="Daum C."/>
            <person name="Ezra D."/>
            <person name="Gonzalez J."/>
            <person name="Henrissat B."/>
            <person name="Kuo A."/>
            <person name="Liang C."/>
            <person name="Lipzen A."/>
            <person name="Lutzoni F."/>
            <person name="Magnuson J."/>
            <person name="Mondo S."/>
            <person name="Nolan M."/>
            <person name="Ohm R."/>
            <person name="Pangilinan J."/>
            <person name="Park H.-J."/>
            <person name="Ramirez L."/>
            <person name="Alfaro M."/>
            <person name="Sun H."/>
            <person name="Tritt A."/>
            <person name="Yoshinaga Y."/>
            <person name="Zwiers L.-H."/>
            <person name="Turgeon B."/>
            <person name="Goodwin S."/>
            <person name="Spatafora J."/>
            <person name="Crous P."/>
            <person name="Grigoriev I."/>
        </authorList>
    </citation>
    <scope>NUCLEOTIDE SEQUENCE</scope>
    <source>
        <strain evidence="12">CBS 122368</strain>
    </source>
</reference>
<evidence type="ECO:0000313" key="12">
    <source>
        <dbReference type="EMBL" id="KAF2243359.1"/>
    </source>
</evidence>
<dbReference type="PROSITE" id="PS50893">
    <property type="entry name" value="ABC_TRANSPORTER_2"/>
    <property type="match status" value="2"/>
</dbReference>
<dbReference type="Proteomes" id="UP000800094">
    <property type="component" value="Unassembled WGS sequence"/>
</dbReference>
<feature type="transmembrane region" description="Helical" evidence="10">
    <location>
        <begin position="291"/>
        <end position="313"/>
    </location>
</feature>
<dbReference type="Pfam" id="PF00005">
    <property type="entry name" value="ABC_tran"/>
    <property type="match status" value="2"/>
</dbReference>
<dbReference type="GeneID" id="54579474"/>
<accession>A0A6A6HZM4</accession>
<evidence type="ECO:0000256" key="2">
    <source>
        <dbReference type="ARBA" id="ARBA00008869"/>
    </source>
</evidence>
<dbReference type="GO" id="GO:0140359">
    <property type="term" value="F:ABC-type transporter activity"/>
    <property type="evidence" value="ECO:0007669"/>
    <property type="project" value="InterPro"/>
</dbReference>
<dbReference type="InterPro" id="IPR003439">
    <property type="entry name" value="ABC_transporter-like_ATP-bd"/>
</dbReference>
<proteinExistence type="inferred from homology"/>
<keyword evidence="8 10" id="KW-1133">Transmembrane helix</keyword>
<feature type="transmembrane region" description="Helical" evidence="10">
    <location>
        <begin position="1114"/>
        <end position="1134"/>
    </location>
</feature>
<dbReference type="SUPFAM" id="SSF52540">
    <property type="entry name" value="P-loop containing nucleoside triphosphate hydrolases"/>
    <property type="match status" value="2"/>
</dbReference>
<dbReference type="EMBL" id="ML987205">
    <property type="protein sequence ID" value="KAF2243359.1"/>
    <property type="molecule type" value="Genomic_DNA"/>
</dbReference>
<sequence>MMNLLLRQVWALIRKNLLIICVRRPIWTFIRAFIIPLAIVLVVAYSKEFFASAQTWGVSSPHTIRSLKDGLAASNGRDIVGFVDNGMKGGDVSSLIDSLSRTISEAGRTPKLYDDTWALAQDCASDTKGVSKCYGAVVFYGSPTQGTNISEKGTWNYTVRGESSSYGGFANVRSDNYGPELYLMPLQRAVDIEIISRSMSDGTSALPPTMKTVVYTNEEQSILDDSRTSNYLALCIYAFGAIFTFTLVEIVYHLTSFVASERQLGMSGLIDAMIPGGSNIRGRLARQISTYISFALIYLPSWIAVGVVISVLVFPNTSKGIPAGYTVFAGLAFTGLSLCGASFFKKSQLSGSIMVVIALVFAILPQTLYEQTQVACAILSFLFPSANFTYFITGVARFEAGNVKVEMWKHAPESEEWRIKLGIHWIFLAIQIVVYPVLAFFVEQLLFSTASSNRTFSKPVHPQDSTVMLSSFCKTYKAGIFGRLFKRRKDVKAVVDMNLKAYRGQILCLLGPNGSGKSTTMNCISGQHKVTSGSIAIDPSGGLGYAPQHNVIWPDLTVDEHIRIFSDLKCISAVNEEIVAELVRSCDLSKKLPCKAKTLSGGQKRKLQLAMMFAGGSAVCCVDEVSTGLDPISRRRIWEILLAERQRRTIIMTTHFLDEADYLADNIAIMYKGSLRAEGTSATLKNRFGNGYTIKLPNHMDLDIPLSGPVEKEASRHQMVYRVGNAALAAELIEYLEAKDIHDYQISGPTMEELFLKATGDTIASAESTSSSKPEEEDKSGTAVVVNVNDTYELVDGRPISVFKQWYILLGKRFRILRRRWIPYFVAVAFALVGAGIAPLLIKSFSKPMKCPVQQDLIYDYTYRSDFASNYQPRYLFGPPDKLNNARIAQMANVYSLNHTAYPDMYGYHNGTELRDQLVLVNSFEELIQKVEDTQHNFYDNYGSYYDRRVDGGLWMTDDSPTVVANVQQANAVSEMLNFFDNLLSGVPISSSYQEFAQTQIPEVFDYKPLLFMIYYGLILAVYPAFFALYPTNERISNVRSMQYSNGIRPVPLWLSHLAFDGIFILVISVVATALLSASTPVWFGLGYIFLILFLYGITSALLTYVISIFAKSAVTAWFMIALGQVVFYFGYFGGLIGVQSANAYQDLEHNLNALYFGMGIFSPVVSLERAFAIGLGQLALLCNGHSAGSIYLYGGPILYLILQGIFLFVLLLWWDSSFMIPSLRSHKPSRDPESEDVYSSDLLAELKRLTSANTDLRVESVSKSFGKNLAVDNVTFGVQSSEIFALLGPNGAGKSTIISMIRGDIKPSTSVSAIDIAGHSILSSPVAARANLGVCPQFDSADVLTVSETLRFFAKTRGVSNIAHNVSTVISACGLEPWAHQLAQKLSGGTKRKLSLAVALVGNPRVLVLDEPSSALDAAAKRNMWRCLQSISKSRAVVLTTHSMEEADALADRIGIVSSRMLAVGEREELKKRAGDAFHIHLVSSSAPNTTPQELQAMKDWIGAEFPEAKVSRETQGGQIRFEVPAEGSSLGRLIRLLEAVKGDLGVEFYSVGRATLDEVFENIVRRYGEYAEK</sequence>
<feature type="transmembrane region" description="Helical" evidence="10">
    <location>
        <begin position="1082"/>
        <end position="1107"/>
    </location>
</feature>
<feature type="transmembrane region" description="Helical" evidence="10">
    <location>
        <begin position="325"/>
        <end position="344"/>
    </location>
</feature>
<protein>
    <submittedName>
        <fullName evidence="12">P-loop containing nucleoside triphosphate hydrolase protein</fullName>
    </submittedName>
</protein>
<dbReference type="OrthoDB" id="8061355at2759"/>
<dbReference type="RefSeq" id="XP_033678363.1">
    <property type="nucleotide sequence ID" value="XM_033826144.1"/>
</dbReference>
<keyword evidence="4 10" id="KW-0812">Transmembrane</keyword>
<evidence type="ECO:0000256" key="7">
    <source>
        <dbReference type="ARBA" id="ARBA00022840"/>
    </source>
</evidence>
<feature type="transmembrane region" description="Helical" evidence="10">
    <location>
        <begin position="421"/>
        <end position="447"/>
    </location>
</feature>
<dbReference type="FunFam" id="3.40.50.300:FF:001345">
    <property type="entry name" value="Related to ABC transporter"/>
    <property type="match status" value="1"/>
</dbReference>
<dbReference type="GO" id="GO:0016887">
    <property type="term" value="F:ATP hydrolysis activity"/>
    <property type="evidence" value="ECO:0007669"/>
    <property type="project" value="InterPro"/>
</dbReference>
<dbReference type="CDD" id="cd03263">
    <property type="entry name" value="ABC_subfamily_A"/>
    <property type="match status" value="2"/>
</dbReference>
<keyword evidence="3" id="KW-0813">Transport</keyword>
<evidence type="ECO:0000256" key="5">
    <source>
        <dbReference type="ARBA" id="ARBA00022737"/>
    </source>
</evidence>
<keyword evidence="6" id="KW-0547">Nucleotide-binding</keyword>
<keyword evidence="13" id="KW-1185">Reference proteome</keyword>
<dbReference type="Pfam" id="PF12698">
    <property type="entry name" value="ABC2_membrane_3"/>
    <property type="match status" value="1"/>
</dbReference>
<dbReference type="InterPro" id="IPR017871">
    <property type="entry name" value="ABC_transporter-like_CS"/>
</dbReference>
<dbReference type="GO" id="GO:0016020">
    <property type="term" value="C:membrane"/>
    <property type="evidence" value="ECO:0007669"/>
    <property type="project" value="UniProtKB-SubCell"/>
</dbReference>
<evidence type="ECO:0000313" key="13">
    <source>
        <dbReference type="Proteomes" id="UP000800094"/>
    </source>
</evidence>
<evidence type="ECO:0000256" key="8">
    <source>
        <dbReference type="ARBA" id="ARBA00022989"/>
    </source>
</evidence>
<keyword evidence="5" id="KW-0677">Repeat</keyword>
<gene>
    <name evidence="12" type="ORF">BU26DRAFT_493272</name>
</gene>
<dbReference type="PANTHER" id="PTHR19229:SF36">
    <property type="entry name" value="ATP-BINDING CASSETTE SUB-FAMILY A MEMBER 2"/>
    <property type="match status" value="1"/>
</dbReference>
<evidence type="ECO:0000256" key="9">
    <source>
        <dbReference type="ARBA" id="ARBA00023136"/>
    </source>
</evidence>
<evidence type="ECO:0000256" key="6">
    <source>
        <dbReference type="ARBA" id="ARBA00022741"/>
    </source>
</evidence>
<dbReference type="InterPro" id="IPR013525">
    <property type="entry name" value="ABC2_TM"/>
</dbReference>
<dbReference type="PANTHER" id="PTHR19229">
    <property type="entry name" value="ATP-BINDING CASSETTE TRANSPORTER SUBFAMILY A ABCA"/>
    <property type="match status" value="1"/>
</dbReference>
<keyword evidence="9 10" id="KW-0472">Membrane</keyword>
<feature type="transmembrane region" description="Helical" evidence="10">
    <location>
        <begin position="1191"/>
        <end position="1215"/>
    </location>
</feature>
<keyword evidence="7" id="KW-0067">ATP-binding</keyword>
<dbReference type="InterPro" id="IPR003593">
    <property type="entry name" value="AAA+_ATPase"/>
</dbReference>
<dbReference type="Gene3D" id="3.40.50.300">
    <property type="entry name" value="P-loop containing nucleotide triphosphate hydrolases"/>
    <property type="match status" value="2"/>
</dbReference>
<evidence type="ECO:0000256" key="3">
    <source>
        <dbReference type="ARBA" id="ARBA00022448"/>
    </source>
</evidence>
<feature type="transmembrane region" description="Helical" evidence="10">
    <location>
        <begin position="381"/>
        <end position="400"/>
    </location>
</feature>
<name>A0A6A6HZM4_9PLEO</name>